<feature type="region of interest" description="Disordered" evidence="1">
    <location>
        <begin position="275"/>
        <end position="307"/>
    </location>
</feature>
<dbReference type="HOGENOM" id="CLU_022379_0_0_1"/>
<feature type="compositionally biased region" description="Basic and acidic residues" evidence="1">
    <location>
        <begin position="112"/>
        <end position="122"/>
    </location>
</feature>
<feature type="region of interest" description="Disordered" evidence="1">
    <location>
        <begin position="354"/>
        <end position="447"/>
    </location>
</feature>
<dbReference type="EMBL" id="FP929134">
    <property type="protein sequence ID" value="CBX98588.1"/>
    <property type="molecule type" value="Genomic_DNA"/>
</dbReference>
<accession>E5A4P0</accession>
<feature type="compositionally biased region" description="Acidic residues" evidence="1">
    <location>
        <begin position="123"/>
        <end position="136"/>
    </location>
</feature>
<feature type="domain" description="Micro-fibrillar-associated protein 1 C-terminal" evidence="2">
    <location>
        <begin position="157"/>
        <end position="377"/>
    </location>
</feature>
<feature type="compositionally biased region" description="Basic and acidic residues" evidence="1">
    <location>
        <begin position="275"/>
        <end position="305"/>
    </location>
</feature>
<protein>
    <recommendedName>
        <fullName evidence="2">Micro-fibrillar-associated protein 1 C-terminal domain-containing protein</fullName>
    </recommendedName>
</protein>
<feature type="compositionally biased region" description="Basic and acidic residues" evidence="1">
    <location>
        <begin position="194"/>
        <end position="203"/>
    </location>
</feature>
<dbReference type="VEuPathDB" id="FungiDB:LEMA_P078270.1"/>
<gene>
    <name evidence="3" type="ORF">LEMA_P078270.1</name>
</gene>
<reference evidence="4" key="1">
    <citation type="journal article" date="2011" name="Nat. Commun.">
        <title>Effector diversification within compartments of the Leptosphaeria maculans genome affected by Repeat-Induced Point mutations.</title>
        <authorList>
            <person name="Rouxel T."/>
            <person name="Grandaubert J."/>
            <person name="Hane J.K."/>
            <person name="Hoede C."/>
            <person name="van de Wouw A.P."/>
            <person name="Couloux A."/>
            <person name="Dominguez V."/>
            <person name="Anthouard V."/>
            <person name="Bally P."/>
            <person name="Bourras S."/>
            <person name="Cozijnsen A.J."/>
            <person name="Ciuffetti L.M."/>
            <person name="Degrave A."/>
            <person name="Dilmaghani A."/>
            <person name="Duret L."/>
            <person name="Fudal I."/>
            <person name="Goodwin S.B."/>
            <person name="Gout L."/>
            <person name="Glaser N."/>
            <person name="Linglin J."/>
            <person name="Kema G.H.J."/>
            <person name="Lapalu N."/>
            <person name="Lawrence C.B."/>
            <person name="May K."/>
            <person name="Meyer M."/>
            <person name="Ollivier B."/>
            <person name="Poulain J."/>
            <person name="Schoch C.L."/>
            <person name="Simon A."/>
            <person name="Spatafora J.W."/>
            <person name="Stachowiak A."/>
            <person name="Turgeon B.G."/>
            <person name="Tyler B.M."/>
            <person name="Vincent D."/>
            <person name="Weissenbach J."/>
            <person name="Amselem J."/>
            <person name="Quesneville H."/>
            <person name="Oliver R.P."/>
            <person name="Wincker P."/>
            <person name="Balesdent M.-H."/>
            <person name="Howlett B.J."/>
        </authorList>
    </citation>
    <scope>NUCLEOTIDE SEQUENCE [LARGE SCALE GENOMIC DNA]</scope>
    <source>
        <strain evidence="4">JN3 / isolate v23.1.3 / race Av1-4-5-6-7-8</strain>
    </source>
</reference>
<dbReference type="PANTHER" id="PTHR15327">
    <property type="entry name" value="MICROFIBRIL-ASSOCIATED PROTEIN"/>
    <property type="match status" value="1"/>
</dbReference>
<feature type="compositionally biased region" description="Basic and acidic residues" evidence="1">
    <location>
        <begin position="424"/>
        <end position="447"/>
    </location>
</feature>
<name>E5A4P0_LEPMJ</name>
<feature type="compositionally biased region" description="Basic and acidic residues" evidence="1">
    <location>
        <begin position="368"/>
        <end position="414"/>
    </location>
</feature>
<proteinExistence type="predicted"/>
<feature type="compositionally biased region" description="Acidic residues" evidence="1">
    <location>
        <begin position="146"/>
        <end position="160"/>
    </location>
</feature>
<dbReference type="eggNOG" id="KOG1425">
    <property type="taxonomic scope" value="Eukaryota"/>
</dbReference>
<dbReference type="InParanoid" id="E5A4P0"/>
<evidence type="ECO:0000313" key="4">
    <source>
        <dbReference type="Proteomes" id="UP000002668"/>
    </source>
</evidence>
<organism evidence="4">
    <name type="scientific">Leptosphaeria maculans (strain JN3 / isolate v23.1.3 / race Av1-4-5-6-7-8)</name>
    <name type="common">Blackleg fungus</name>
    <name type="synonym">Phoma lingam</name>
    <dbReference type="NCBI Taxonomy" id="985895"/>
    <lineage>
        <taxon>Eukaryota</taxon>
        <taxon>Fungi</taxon>
        <taxon>Dikarya</taxon>
        <taxon>Ascomycota</taxon>
        <taxon>Pezizomycotina</taxon>
        <taxon>Dothideomycetes</taxon>
        <taxon>Pleosporomycetidae</taxon>
        <taxon>Pleosporales</taxon>
        <taxon>Pleosporineae</taxon>
        <taxon>Leptosphaeriaceae</taxon>
        <taxon>Plenodomus</taxon>
        <taxon>Plenodomus lingam/Leptosphaeria maculans species complex</taxon>
    </lineage>
</organism>
<dbReference type="Pfam" id="PF06991">
    <property type="entry name" value="MFAP1"/>
    <property type="match status" value="1"/>
</dbReference>
<evidence type="ECO:0000256" key="1">
    <source>
        <dbReference type="SAM" id="MobiDB-lite"/>
    </source>
</evidence>
<feature type="compositionally biased region" description="Acidic residues" evidence="1">
    <location>
        <begin position="225"/>
        <end position="241"/>
    </location>
</feature>
<dbReference type="STRING" id="985895.E5A4P0"/>
<feature type="compositionally biased region" description="Acidic residues" evidence="1">
    <location>
        <begin position="63"/>
        <end position="79"/>
    </location>
</feature>
<evidence type="ECO:0000259" key="2">
    <source>
        <dbReference type="Pfam" id="PF06991"/>
    </source>
</evidence>
<dbReference type="GeneID" id="13282076"/>
<dbReference type="InterPro" id="IPR009730">
    <property type="entry name" value="MFAP1_C"/>
</dbReference>
<dbReference type="AlphaFoldDB" id="E5A4P0"/>
<dbReference type="OMA" id="FHNERAG"/>
<evidence type="ECO:0000313" key="3">
    <source>
        <dbReference type="EMBL" id="CBX98588.1"/>
    </source>
</evidence>
<dbReference type="InterPro" id="IPR033194">
    <property type="entry name" value="MFAP1"/>
</dbReference>
<dbReference type="OrthoDB" id="1111734at2759"/>
<feature type="region of interest" description="Disordered" evidence="1">
    <location>
        <begin position="1"/>
        <end position="241"/>
    </location>
</feature>
<keyword evidence="4" id="KW-1185">Reference proteome</keyword>
<dbReference type="Proteomes" id="UP000002668">
    <property type="component" value="Genome"/>
</dbReference>
<feature type="compositionally biased region" description="Basic and acidic residues" evidence="1">
    <location>
        <begin position="213"/>
        <end position="224"/>
    </location>
</feature>
<sequence length="447" mass="51244">MPRRLAQPRYGLSRRQLSRLRAKPFHQFSLTSKYSPAMPPPKSRKLTAQPVRTRQFAGKPTAVEEEEEEVSSEESESEEEAPKQKPFAKPRPAPIASSFPKSAIKPSLASRQKAEADRKAIEDDFETESEDEDGEGESGSGSSSGSDEDSSEEEDSSSEEEAPKKLLRPVFLKKNERNKVVAPTKSAEELAAEEEARRQEESRQVVQQQVEQRIAEKVAGKKDWDDDVEEGDINAIDDTDGLDPEAEYAAWKLRELRRIKRERLAIEEAEAERAEIERRRNLSAAEREAEDRAFIEQQQEERGDRGQMQYMQKYFHKGAFFTDELKELGVDKRNLMNARFEDQTNREVLPEFMQIRDMTKLGKKGRTRYKDMRSEDTGKWGDFGDDRPRRDKSEYGVDERFRSDNYRGREREGEGATGANAKPLGERKRFGDDGGRDSKRPKTEHSA</sequence>